<evidence type="ECO:0000259" key="2">
    <source>
        <dbReference type="Pfam" id="PF07539"/>
    </source>
</evidence>
<organism evidence="5 6">
    <name type="scientific">Cinchona calisaya</name>
    <dbReference type="NCBI Taxonomy" id="153742"/>
    <lineage>
        <taxon>Eukaryota</taxon>
        <taxon>Viridiplantae</taxon>
        <taxon>Streptophyta</taxon>
        <taxon>Embryophyta</taxon>
        <taxon>Tracheophyta</taxon>
        <taxon>Spermatophyta</taxon>
        <taxon>Magnoliopsida</taxon>
        <taxon>eudicotyledons</taxon>
        <taxon>Gunneridae</taxon>
        <taxon>Pentapetalae</taxon>
        <taxon>asterids</taxon>
        <taxon>lamiids</taxon>
        <taxon>Gentianales</taxon>
        <taxon>Rubiaceae</taxon>
        <taxon>Cinchonoideae</taxon>
        <taxon>Cinchoneae</taxon>
        <taxon>Cinchona</taxon>
    </lineage>
</organism>
<evidence type="ECO:0000259" key="4">
    <source>
        <dbReference type="Pfam" id="PF23099"/>
    </source>
</evidence>
<keyword evidence="1" id="KW-0175">Coiled coil</keyword>
<dbReference type="InterPro" id="IPR046523">
    <property type="entry name" value="UTP20_dom"/>
</dbReference>
<dbReference type="Gene3D" id="1.25.10.10">
    <property type="entry name" value="Leucine-rich Repeat Variant"/>
    <property type="match status" value="2"/>
</dbReference>
<feature type="domain" description="U3 small nucleolar RNA-associated protein 20" evidence="3">
    <location>
        <begin position="1745"/>
        <end position="1961"/>
    </location>
</feature>
<dbReference type="InterPro" id="IPR011430">
    <property type="entry name" value="UTP20_N"/>
</dbReference>
<feature type="domain" description="U3 small nucleolar RNA-associated protein 20 C-terminal" evidence="4">
    <location>
        <begin position="2589"/>
        <end position="2682"/>
    </location>
</feature>
<evidence type="ECO:0000313" key="5">
    <source>
        <dbReference type="EMBL" id="KAL3506473.1"/>
    </source>
</evidence>
<dbReference type="Pfam" id="PF23099">
    <property type="entry name" value="UTP20_C"/>
    <property type="match status" value="1"/>
</dbReference>
<evidence type="ECO:0000256" key="1">
    <source>
        <dbReference type="SAM" id="Coils"/>
    </source>
</evidence>
<evidence type="ECO:0000313" key="6">
    <source>
        <dbReference type="Proteomes" id="UP001630127"/>
    </source>
</evidence>
<accession>A0ABD2YGE9</accession>
<dbReference type="InterPro" id="IPR057525">
    <property type="entry name" value="UTP20_C"/>
</dbReference>
<name>A0ABD2YGE9_9GENT</name>
<dbReference type="InterPro" id="IPR052575">
    <property type="entry name" value="SSU_processome_comp_20"/>
</dbReference>
<gene>
    <name evidence="5" type="ORF">ACH5RR_031855</name>
</gene>
<reference evidence="5 6" key="1">
    <citation type="submission" date="2024-11" db="EMBL/GenBank/DDBJ databases">
        <title>A near-complete genome assembly of Cinchona calisaya.</title>
        <authorList>
            <person name="Lian D.C."/>
            <person name="Zhao X.W."/>
            <person name="Wei L."/>
        </authorList>
    </citation>
    <scope>NUCLEOTIDE SEQUENCE [LARGE SCALE GENOMIC DNA]</scope>
    <source>
        <tissue evidence="5">Nenye</tissue>
    </source>
</reference>
<comment type="caution">
    <text evidence="5">The sequence shown here is derived from an EMBL/GenBank/DDBJ whole genome shotgun (WGS) entry which is preliminary data.</text>
</comment>
<dbReference type="SUPFAM" id="SSF48371">
    <property type="entry name" value="ARM repeat"/>
    <property type="match status" value="3"/>
</dbReference>
<keyword evidence="6" id="KW-1185">Reference proteome</keyword>
<protein>
    <recommendedName>
        <fullName evidence="7">Small subunit processome component 20 homolog</fullName>
    </recommendedName>
</protein>
<feature type="coiled-coil region" evidence="1">
    <location>
        <begin position="2633"/>
        <end position="2680"/>
    </location>
</feature>
<evidence type="ECO:0008006" key="7">
    <source>
        <dbReference type="Google" id="ProtNLM"/>
    </source>
</evidence>
<dbReference type="EMBL" id="JBJUIK010000013">
    <property type="protein sequence ID" value="KAL3506473.1"/>
    <property type="molecule type" value="Genomic_DNA"/>
</dbReference>
<sequence>MATTAEARHVKSLNTGAGSRRFVYKSSAQQIAEIEIDVYRSLDAVKAEPSEGSTFFRDCLIEWRELNTAEDFISFYQETLPLVQTLPQIILQKEMILSKLLCRLQMKSRLSLEPILRLIAALSRDLLEDFVPFLKRIVNALIFLLKGGADREPEIIKEIFTSWSYIMMFLQKYLIKDVVHVLKVTLKMRYYPHGDIQKFMAESLSFLMRNAPVEQLIKGIRKIMIEVVKKPLAERKYGATELLWHVIRGTSSTLHSRAPQVLRLLLDECLFSIGNKILEGSDCVLEVVVSTFQRLSNELGPMELSLMWDCLYGEIIESISNGHSGHLGRLLSLLACLVQNGYMKKITDFQLMFELVRLLVQTYVTPGTKEAGKQETEVINKILQLGLFILDGLHKAKDKSALSDFSCVWIPVFSLRNTSLVIFLKDLVLRDSDVLKVFKINIISALNDLIDVSEEETLYLLLRLCENLQTPNSRFLDGISKEKLSRIYDFVQRTISYWTGLIKNALNGDLSSLQFEEKRLPLLWGTVKCYPYLFNSQENLSLLLDFLNALDELLMIESGFVKVTWQSLFGTALSSYKELLSGNGIGYEESAISKFLYLAKKYCSSSQILSPIADILDSLCGPVIQAGTSCRRYHPELEAGKVVHALDTFSENLCHFDQSLRQSALRILCHYEPLKFDSSSKGRLQEKRVGNDAPQTCNVEDPGDNVLELLLSVEAAGLSSISRKNELLISRIQMIVSATRIDENYVPALLYGMIGIFHLQLSSLWDPAMECLAVLINQHFGIVWDRYIQYLDCCQSMFLISCDQSGRSGTESLINPSDLVGYFNSSVCLPAGPLPCATVLSLLIRSLQKVPSLAESRSRQLIPLFLKFLGYRVDDLSSVELYNAECCKGKEWKEALREWLKLFSFMRNPKSFYQSQLFKDVLLYRLLDETDAELQLKVLDCLLNWKDELLLPYSQHLKDLINAKNLREELTTWSLSRESNQIDEQHRNYIVPIVIRILVPKVRKLKALASRKHASVHQRRAILGFLAELDVKELPLFFALLIKPLLTTLEGADATNKCLWSSPDSIKDHLGSFSILKQFTVDGIKALSWKKRFGFLHVIEEVLAVFDESRINPFLDLLMGCVVRVLESCTVALDSTKCKLPLADSSFDTGAAEDDIDRKTDIMTSTAVKQFKELRSLCLKIISSVLGKFENHDFSSEFWDRFFSAARPLIAGFKQEGASSEKPSSLFSCFLAMSRCFKFMPLLCREKNLVPDIFSMFTITTASDAIISCVFKFVENLITLDTEVGTEDSSVKSVLIPHLNVLVDSLHSLFTHDNRTKRYSADNELALFKLLSQYIKEPLAAKKFVDILLPFLAKRSRNSDSCADILQIIQHVVEVVGSENSYKILSSVSPLLTFAGLVVRKSICDVLNALAKSDSSVLVVAKLLSELNATSAKEMGSLDYDTIIGAYEKINRDFFYTARKEHALIILSHSVYDMSSEELILRQSAYRLLLCFVEFASEILEGKDKSDQCCWNEALIQHNIRNFLLKHMGNAITRETSVQKLWIDLLREMVLKLPRVANLGSYGTLYSQDPEQDFFNNIIHLQKHRRARALSRFTLAMSSGNLCEVITTQVFVPMFFNLLLHLEDGKAENVRSACMEAIASISGCMSWKDYYNIVMKCFREMTKKREKQKILLRLICSILDHFHFSETCVSHETYDSAEDFSVAESLGRLSSAGWRRGTRSTEFSDIQTCIQKIMLPKIQKLLTSDSDNVNVTISLVSLKLLKLLPGEIMDLQLPSIVHRISNFLNHRLVSVRDEARSALAACLKELGLEYLQFIVKVLRGTLKSGRQLHILGYTLNFVLSKFLMDPICGKLDYCLEDLLSVIENDILGDVSEQKEVDKFAAKMKETRKQKSFETLKLVAQSITFRTHAVKLLSLVTVHLQKQLTPKLKSKLENMLDHIAAGIGLNPSVNQTELFIFVYRLIKDGTGDENQERQITQISKAGKRDGDAVDIQMTDSDRLINVDPRYSHLITSFALGLLQNHIKGMKLDREDEQQLSMLDPFVGLLGDCLCSKYENIVSTALRCLSPLVKLPLPSLESQADKIKNSLLVIAQGSVNAGSPLMESCLRLLTVLLRSTGVTLSADQLHMLIQFPLFVDIERNPSFVCLSLLKAIVKRKLVVPEIYDVVKRVAELMVTCQMEPIRKQCSQILLQFLLDYRLSGKRLQQHLDFLLLNLRYEHSSGREAVLEMLHAIIMKFPASILEEQSQTMFVHLVVSLANDHDSKIRSMTGAAIKLLIGHVSSHSRHSILEYSLSWYVGEKQHLWSAAAQVLGLLVEVMKQGFQKHVSNVLPVMRRILRSGVNYLISSQLDVSGEAAVPMWKEAYYSLVLLEKILNQFQKLSFEKDFEEMWEMICEFLLHPHLWLRNISNRLVAFYFSHVTEAYRETLFLMRPSRLFLVAASLCCQLKTQPTDDAASNLIAHNLVFTICHMHTLLVQIEYMDFPKLWSNLDDNEQGCFLKAFHVLDSGKGRSTLEYLTSDIGGPRGEQKNDHHQHFLVSYLLKKMGKISLQIDTIQMKVVFNCFKSISPTLVGWYKNTTPVSEDDVQNYAYLMLLPLYRVCEGYAGSVISDDMKQLAQEVCDSIRDNMGVQNFVQFYSRIRKNLKAKRDKRKQEEKLMAVVNPMRNAKRKLRIASKHRANKKRKIMTMKMGRWLR</sequence>
<dbReference type="PANTHER" id="PTHR17695">
    <property type="entry name" value="SMALL SUBUNIT PROCESSOME COMPONENT 20 HOMOLOG"/>
    <property type="match status" value="1"/>
</dbReference>
<feature type="domain" description="U3 small nucleolar RNA-associated protein 20 N-terminal" evidence="2">
    <location>
        <begin position="892"/>
        <end position="1531"/>
    </location>
</feature>
<dbReference type="Pfam" id="PF20416">
    <property type="entry name" value="UTP20"/>
    <property type="match status" value="1"/>
</dbReference>
<dbReference type="InterPro" id="IPR016024">
    <property type="entry name" value="ARM-type_fold"/>
</dbReference>
<dbReference type="Proteomes" id="UP001630127">
    <property type="component" value="Unassembled WGS sequence"/>
</dbReference>
<evidence type="ECO:0000259" key="3">
    <source>
        <dbReference type="Pfam" id="PF20416"/>
    </source>
</evidence>
<dbReference type="PANTHER" id="PTHR17695:SF11">
    <property type="entry name" value="SMALL SUBUNIT PROCESSOME COMPONENT 20 HOMOLOG"/>
    <property type="match status" value="1"/>
</dbReference>
<proteinExistence type="predicted"/>
<dbReference type="InterPro" id="IPR011989">
    <property type="entry name" value="ARM-like"/>
</dbReference>
<dbReference type="Pfam" id="PF07539">
    <property type="entry name" value="UTP20_N"/>
    <property type="match status" value="1"/>
</dbReference>